<dbReference type="Proteomes" id="UP000095247">
    <property type="component" value="Unassembled WGS sequence"/>
</dbReference>
<gene>
    <name evidence="3" type="ORF">BFL38_14330</name>
</gene>
<reference evidence="3 4" key="1">
    <citation type="submission" date="2016-08" db="EMBL/GenBank/DDBJ databases">
        <title>Characterization and recognition of Brachyspira hampsonii sp. nov., a novel intestinal spirochete that is pathogenic to pigs.</title>
        <authorList>
            <person name="Mirajkar N."/>
            <person name="La T."/>
            <person name="Phillips N."/>
            <person name="Hampson D."/>
            <person name="Gebhart C."/>
        </authorList>
    </citation>
    <scope>NUCLEOTIDE SEQUENCE [LARGE SCALE GENOMIC DNA]</scope>
    <source>
        <strain evidence="3 4">P280/1</strain>
    </source>
</reference>
<feature type="domain" description="Terminase large subunit GpA endonuclease" evidence="2">
    <location>
        <begin position="334"/>
        <end position="641"/>
    </location>
</feature>
<dbReference type="RefSeq" id="WP_069726013.1">
    <property type="nucleotide sequence ID" value="NZ_MDCO01000006.1"/>
</dbReference>
<evidence type="ECO:0000313" key="4">
    <source>
        <dbReference type="Proteomes" id="UP000095247"/>
    </source>
</evidence>
<dbReference type="Gene3D" id="3.40.50.300">
    <property type="entry name" value="P-loop containing nucleotide triphosphate hydrolases"/>
    <property type="match status" value="1"/>
</dbReference>
<dbReference type="Pfam" id="PF05876">
    <property type="entry name" value="GpA_ATPase"/>
    <property type="match status" value="1"/>
</dbReference>
<comment type="caution">
    <text evidence="3">The sequence shown here is derived from an EMBL/GenBank/DDBJ whole genome shotgun (WGS) entry which is preliminary data.</text>
</comment>
<dbReference type="GO" id="GO:0016887">
    <property type="term" value="F:ATP hydrolysis activity"/>
    <property type="evidence" value="ECO:0007669"/>
    <property type="project" value="InterPro"/>
</dbReference>
<dbReference type="InterPro" id="IPR046454">
    <property type="entry name" value="GpA_endonuclease"/>
</dbReference>
<evidence type="ECO:0000259" key="1">
    <source>
        <dbReference type="Pfam" id="PF05876"/>
    </source>
</evidence>
<dbReference type="EMBL" id="MDCO01000006">
    <property type="protein sequence ID" value="OEJ15462.1"/>
    <property type="molecule type" value="Genomic_DNA"/>
</dbReference>
<evidence type="ECO:0000259" key="2">
    <source>
        <dbReference type="Pfam" id="PF20454"/>
    </source>
</evidence>
<sequence>MAVLQEIDLKTLVSEKILNDWKEDDVCYIQDIIKRSLEVKPKYEIVEYIERTRILNERVSSIPGYYSFKVTPYLREIIRNFDEDSPIQYVDFMKGAQIGATVGLDENLIMYLLGNSPAPILFLASTSEVAEQIFTLRVSPSIEESGLGHLFKSAIKNKKSRETGNTKSYKTFDGGFIQLGGLQTISKLKSFSIKVLIITEADEAKIDVGEQGNAITLAERRTDAYSNIRKILIESTPKMATGESFIEQRFLEGDRRFYNVPCKDCGELQILEFDNLKYELDDEGILIPSSVHYECKYCGSHWKEVDKKDFLKTAEDGGHAKWIATSKSADPKRRSYHLSSLYAPIGFRSWESIIRDYLKAAEAEKNGDNSFIKVFYNTVLGQTYKAIEDVPPYDYIYNKNRGNYLKETIDEYGKIKQSTLNIEELEHKPLFCNIAVDIQKRYIECGVFLWAEGYRSYMLGYHRLDGDTSNLRSRCWLLLEKIIKSSHLGFYASIVFIDKGFIPAVVTDFCQGIYQKTKKYGNVVFAIKGEDTGKFYRFQDDNKSHNTPALILNSSMAKDEVYNALSIEKSENADNKEELPIRWAYFPNDIDMNFFRMLTAEEKVAKHTRSSSNKYEWRLRSGQRRNEALDIFAYSTAAAFFYIDNISPKDKNGNINYKAVWNYLKSDDGIALEKMNKFE</sequence>
<protein>
    <recommendedName>
        <fullName evidence="5">Terminase</fullName>
    </recommendedName>
</protein>
<organism evidence="3 4">
    <name type="scientific">Brachyspira hampsonii</name>
    <dbReference type="NCBI Taxonomy" id="1287055"/>
    <lineage>
        <taxon>Bacteria</taxon>
        <taxon>Pseudomonadati</taxon>
        <taxon>Spirochaetota</taxon>
        <taxon>Spirochaetia</taxon>
        <taxon>Brachyspirales</taxon>
        <taxon>Brachyspiraceae</taxon>
        <taxon>Brachyspira</taxon>
    </lineage>
</organism>
<name>A0A1E5NH26_9SPIR</name>
<evidence type="ECO:0000313" key="3">
    <source>
        <dbReference type="EMBL" id="OEJ15462.1"/>
    </source>
</evidence>
<dbReference type="GO" id="GO:0004519">
    <property type="term" value="F:endonuclease activity"/>
    <property type="evidence" value="ECO:0007669"/>
    <property type="project" value="InterPro"/>
</dbReference>
<dbReference type="InterPro" id="IPR046453">
    <property type="entry name" value="GpA_ATPase"/>
</dbReference>
<proteinExistence type="predicted"/>
<dbReference type="InterPro" id="IPR027417">
    <property type="entry name" value="P-loop_NTPase"/>
</dbReference>
<dbReference type="Pfam" id="PF20454">
    <property type="entry name" value="GpA_nuclease"/>
    <property type="match status" value="1"/>
</dbReference>
<dbReference type="AlphaFoldDB" id="A0A1E5NH26"/>
<feature type="domain" description="Phage terminase large subunit GpA ATPase" evidence="1">
    <location>
        <begin position="60"/>
        <end position="314"/>
    </location>
</feature>
<accession>A0A1E5NH26</accession>
<evidence type="ECO:0008006" key="5">
    <source>
        <dbReference type="Google" id="ProtNLM"/>
    </source>
</evidence>